<keyword evidence="5 6" id="KW-0472">Membrane</keyword>
<evidence type="ECO:0000256" key="1">
    <source>
        <dbReference type="ARBA" id="ARBA00004141"/>
    </source>
</evidence>
<sequence>MLNTLLSRKDPLMPVRIKFDPRTKLAIIIMTTLIFVLNISFMIEIGFVIFLSCLLFLNGNHKMSAVYLLIFASLAGLNLTVFNNIQDSWSILGSFLLIGGRRILPTIMAATFAMTNTQIGEWVTSLQKLKIPFRVILPLVIVFRYFPTLFHNTRDILKALKFRGLITHNVQLIVHPIRAVEYLLVPILMSTDEIIAELSAVVFIRGMGNQVPHTSIYPNQFRWRDGITIGSSLLLIIGGVTFD</sequence>
<gene>
    <name evidence="7" type="ORF">F0161_09545</name>
</gene>
<feature type="transmembrane region" description="Helical" evidence="6">
    <location>
        <begin position="25"/>
        <end position="57"/>
    </location>
</feature>
<dbReference type="KEGG" id="lnn:F0161_09545"/>
<proteinExistence type="predicted"/>
<dbReference type="InterPro" id="IPR051611">
    <property type="entry name" value="ECF_transporter_component"/>
</dbReference>
<dbReference type="PANTHER" id="PTHR34857">
    <property type="entry name" value="SLL0384 PROTEIN"/>
    <property type="match status" value="1"/>
</dbReference>
<evidence type="ECO:0000256" key="4">
    <source>
        <dbReference type="ARBA" id="ARBA00022989"/>
    </source>
</evidence>
<evidence type="ECO:0000256" key="6">
    <source>
        <dbReference type="SAM" id="Phobius"/>
    </source>
</evidence>
<accession>A0A5P1X3G0</accession>
<feature type="transmembrane region" description="Helical" evidence="6">
    <location>
        <begin position="63"/>
        <end position="82"/>
    </location>
</feature>
<dbReference type="Pfam" id="PF02361">
    <property type="entry name" value="CbiQ"/>
    <property type="match status" value="1"/>
</dbReference>
<comment type="subcellular location">
    <subcellularLocation>
        <location evidence="1">Membrane</location>
        <topology evidence="1">Multi-pass membrane protein</topology>
    </subcellularLocation>
</comment>
<protein>
    <submittedName>
        <fullName evidence="7">Energy-coupling factor transporter transmembrane protein EcfT</fullName>
    </submittedName>
</protein>
<dbReference type="AlphaFoldDB" id="A0A5P1X3G0"/>
<dbReference type="GO" id="GO:0005886">
    <property type="term" value="C:plasma membrane"/>
    <property type="evidence" value="ECO:0007669"/>
    <property type="project" value="UniProtKB-ARBA"/>
</dbReference>
<dbReference type="PANTHER" id="PTHR34857:SF2">
    <property type="entry name" value="SLL0384 PROTEIN"/>
    <property type="match status" value="1"/>
</dbReference>
<dbReference type="CDD" id="cd16914">
    <property type="entry name" value="EcfT"/>
    <property type="match status" value="1"/>
</dbReference>
<evidence type="ECO:0000256" key="3">
    <source>
        <dbReference type="ARBA" id="ARBA00022692"/>
    </source>
</evidence>
<dbReference type="Proteomes" id="UP000325295">
    <property type="component" value="Chromosome"/>
</dbReference>
<dbReference type="OrthoDB" id="3730291at2"/>
<name>A0A5P1X3G0_9LACO</name>
<keyword evidence="2" id="KW-1003">Cell membrane</keyword>
<organism evidence="7 8">
    <name type="scientific">Paucilactobacillus nenjiangensis</name>
    <dbReference type="NCBI Taxonomy" id="1296540"/>
    <lineage>
        <taxon>Bacteria</taxon>
        <taxon>Bacillati</taxon>
        <taxon>Bacillota</taxon>
        <taxon>Bacilli</taxon>
        <taxon>Lactobacillales</taxon>
        <taxon>Lactobacillaceae</taxon>
        <taxon>Paucilactobacillus</taxon>
    </lineage>
</organism>
<evidence type="ECO:0000313" key="8">
    <source>
        <dbReference type="Proteomes" id="UP000325295"/>
    </source>
</evidence>
<dbReference type="EMBL" id="CP043939">
    <property type="protein sequence ID" value="QER68063.1"/>
    <property type="molecule type" value="Genomic_DNA"/>
</dbReference>
<evidence type="ECO:0000256" key="2">
    <source>
        <dbReference type="ARBA" id="ARBA00022475"/>
    </source>
</evidence>
<reference evidence="7 8" key="1">
    <citation type="submission" date="2019-09" db="EMBL/GenBank/DDBJ databases">
        <title>Complete Genome Sequence of Lactobacillus nenjiangensis SH-Y15, isolated from sauerkraut.</title>
        <authorList>
            <person name="Yang H."/>
        </authorList>
    </citation>
    <scope>NUCLEOTIDE SEQUENCE [LARGE SCALE GENOMIC DNA]</scope>
    <source>
        <strain evidence="7 8">SH-Y15</strain>
    </source>
</reference>
<feature type="transmembrane region" description="Helical" evidence="6">
    <location>
        <begin position="131"/>
        <end position="150"/>
    </location>
</feature>
<keyword evidence="3 6" id="KW-0812">Transmembrane</keyword>
<dbReference type="InterPro" id="IPR003339">
    <property type="entry name" value="ABC/ECF_trnsptr_transmembrane"/>
</dbReference>
<keyword evidence="8" id="KW-1185">Reference proteome</keyword>
<keyword evidence="4 6" id="KW-1133">Transmembrane helix</keyword>
<evidence type="ECO:0000256" key="5">
    <source>
        <dbReference type="ARBA" id="ARBA00023136"/>
    </source>
</evidence>
<dbReference type="RefSeq" id="WP_150204421.1">
    <property type="nucleotide sequence ID" value="NZ_CP043939.1"/>
</dbReference>
<evidence type="ECO:0000313" key="7">
    <source>
        <dbReference type="EMBL" id="QER68063.1"/>
    </source>
</evidence>